<sequence length="222" mass="23599">MKKTAALLVAGSMFAVATPAMAQSSDDDNFSGFRVEALAGYDVSQAGSTVDNDANPNDDQSIDGLSYGFGIGYDYDAGGVVLGVEGEFAGSTAETEFDDGDFENLGIGNVETGRDLYLGARVGVKPADDLLIYAKGGYTNASYNIRSDDGTTQYDADLDTDGYRLGAGAEYALSDNTFAKVEYRYSNYSDAELDFEGDAPDVAVPDIDLDRHQVMVGFGMRF</sequence>
<feature type="domain" description="Outer membrane protein beta-barrel" evidence="6">
    <location>
        <begin position="14"/>
        <end position="222"/>
    </location>
</feature>
<dbReference type="Gene3D" id="2.40.160.20">
    <property type="match status" value="1"/>
</dbReference>
<keyword evidence="8" id="KW-1185">Reference proteome</keyword>
<evidence type="ECO:0000256" key="5">
    <source>
        <dbReference type="SAM" id="SignalP"/>
    </source>
</evidence>
<comment type="subcellular location">
    <subcellularLocation>
        <location evidence="1">Membrane</location>
    </subcellularLocation>
</comment>
<dbReference type="EMBL" id="CP081296">
    <property type="protein sequence ID" value="QZD92903.1"/>
    <property type="molecule type" value="Genomic_DNA"/>
</dbReference>
<feature type="chain" id="PRO_5046405895" evidence="5">
    <location>
        <begin position="23"/>
        <end position="222"/>
    </location>
</feature>
<comment type="similarity">
    <text evidence="4">Belongs to the Omp25/RopB family.</text>
</comment>
<dbReference type="SUPFAM" id="SSF56925">
    <property type="entry name" value="OMPA-like"/>
    <property type="match status" value="1"/>
</dbReference>
<protein>
    <submittedName>
        <fullName evidence="7">Outer membrane beta-barrel protein</fullName>
    </submittedName>
</protein>
<evidence type="ECO:0000313" key="7">
    <source>
        <dbReference type="EMBL" id="QZD92903.1"/>
    </source>
</evidence>
<name>A0ABX8ZV63_9SPHN</name>
<reference evidence="7 8" key="1">
    <citation type="submission" date="2021-08" db="EMBL/GenBank/DDBJ databases">
        <title>Comparative Genomics Analysis of the Genus Qipengyuania Reveals Extensive Genetic Diversity and Metabolic Versatility, Including the Description of Fifteen Novel Species.</title>
        <authorList>
            <person name="Liu Y."/>
        </authorList>
    </citation>
    <scope>NUCLEOTIDE SEQUENCE [LARGE SCALE GENOMIC DNA]</scope>
    <source>
        <strain evidence="7 8">1NDW3</strain>
    </source>
</reference>
<evidence type="ECO:0000256" key="2">
    <source>
        <dbReference type="ARBA" id="ARBA00022729"/>
    </source>
</evidence>
<evidence type="ECO:0000256" key="3">
    <source>
        <dbReference type="ARBA" id="ARBA00023136"/>
    </source>
</evidence>
<dbReference type="PANTHER" id="PTHR34001">
    <property type="entry name" value="BLL7405 PROTEIN"/>
    <property type="match status" value="1"/>
</dbReference>
<evidence type="ECO:0000256" key="1">
    <source>
        <dbReference type="ARBA" id="ARBA00004370"/>
    </source>
</evidence>
<feature type="signal peptide" evidence="5">
    <location>
        <begin position="1"/>
        <end position="22"/>
    </location>
</feature>
<evidence type="ECO:0000313" key="8">
    <source>
        <dbReference type="Proteomes" id="UP000824300"/>
    </source>
</evidence>
<dbReference type="InterPro" id="IPR027385">
    <property type="entry name" value="Beta-barrel_OMP"/>
</dbReference>
<dbReference type="PANTHER" id="PTHR34001:SF3">
    <property type="entry name" value="BLL7405 PROTEIN"/>
    <property type="match status" value="1"/>
</dbReference>
<dbReference type="InterPro" id="IPR051692">
    <property type="entry name" value="OMP-like"/>
</dbReference>
<dbReference type="Proteomes" id="UP000824300">
    <property type="component" value="Chromosome"/>
</dbReference>
<keyword evidence="2 5" id="KW-0732">Signal</keyword>
<accession>A0ABX8ZV63</accession>
<dbReference type="Pfam" id="PF13505">
    <property type="entry name" value="OMP_b-brl"/>
    <property type="match status" value="1"/>
</dbReference>
<evidence type="ECO:0000259" key="6">
    <source>
        <dbReference type="Pfam" id="PF13505"/>
    </source>
</evidence>
<gene>
    <name evidence="7" type="ORF">K3162_02360</name>
</gene>
<dbReference type="InterPro" id="IPR011250">
    <property type="entry name" value="OMP/PagP_B-barrel"/>
</dbReference>
<dbReference type="RefSeq" id="WP_221428599.1">
    <property type="nucleotide sequence ID" value="NZ_CP081296.1"/>
</dbReference>
<proteinExistence type="inferred from homology"/>
<organism evidence="7 8">
    <name type="scientific">Qipengyuania xiapuensis</name>
    <dbReference type="NCBI Taxonomy" id="2867236"/>
    <lineage>
        <taxon>Bacteria</taxon>
        <taxon>Pseudomonadati</taxon>
        <taxon>Pseudomonadota</taxon>
        <taxon>Alphaproteobacteria</taxon>
        <taxon>Sphingomonadales</taxon>
        <taxon>Erythrobacteraceae</taxon>
        <taxon>Qipengyuania</taxon>
    </lineage>
</organism>
<evidence type="ECO:0000256" key="4">
    <source>
        <dbReference type="ARBA" id="ARBA00038306"/>
    </source>
</evidence>
<keyword evidence="3" id="KW-0472">Membrane</keyword>